<evidence type="ECO:0000259" key="7">
    <source>
        <dbReference type="PROSITE" id="PS51194"/>
    </source>
</evidence>
<dbReference type="InterPro" id="IPR050079">
    <property type="entry name" value="DEAD_box_RNA_helicase"/>
</dbReference>
<reference evidence="9 11" key="2">
    <citation type="submission" date="2023-02" db="EMBL/GenBank/DDBJ databases">
        <title>Encephalitozoon hellem ATCC 50451 complete genome.</title>
        <authorList>
            <person name="Mascarenhas dos Santos A.C."/>
            <person name="Julian A.T."/>
            <person name="Pombert J.-F."/>
        </authorList>
    </citation>
    <scope>NUCLEOTIDE SEQUENCE [LARGE SCALE GENOMIC DNA]</scope>
    <source>
        <strain evidence="9 11">ATCC 50451</strain>
    </source>
</reference>
<proteinExistence type="predicted"/>
<name>A0A9Q9F8G9_ENCHE</name>
<evidence type="ECO:0000259" key="6">
    <source>
        <dbReference type="PROSITE" id="PS51192"/>
    </source>
</evidence>
<dbReference type="SUPFAM" id="SSF52540">
    <property type="entry name" value="P-loop containing nucleoside triphosphate hydrolases"/>
    <property type="match status" value="1"/>
</dbReference>
<dbReference type="GO" id="GO:0003724">
    <property type="term" value="F:RNA helicase activity"/>
    <property type="evidence" value="ECO:0007669"/>
    <property type="project" value="TreeGrafter"/>
</dbReference>
<evidence type="ECO:0000256" key="4">
    <source>
        <dbReference type="ARBA" id="ARBA00022840"/>
    </source>
</evidence>
<feature type="domain" description="Helicase ATP-binding" evidence="6">
    <location>
        <begin position="38"/>
        <end position="176"/>
    </location>
</feature>
<dbReference type="EMBL" id="CP075152">
    <property type="protein sequence ID" value="UTX43418.1"/>
    <property type="molecule type" value="Genomic_DNA"/>
</dbReference>
<reference evidence="8" key="1">
    <citation type="submission" date="2022-08" db="EMBL/GenBank/DDBJ databases">
        <title>Encephalitozoon hellem ATCC 50604 Complete Genome.</title>
        <authorList>
            <person name="Mascarenhas dos Santos A.C."/>
            <person name="Julian A.T."/>
            <person name="Pombert J.-F."/>
        </authorList>
    </citation>
    <scope>NUCLEOTIDE SEQUENCE</scope>
    <source>
        <strain evidence="8">ATCC 50604</strain>
    </source>
</reference>
<evidence type="ECO:0000256" key="1">
    <source>
        <dbReference type="ARBA" id="ARBA00022741"/>
    </source>
</evidence>
<evidence type="ECO:0000313" key="9">
    <source>
        <dbReference type="EMBL" id="WEL38882.1"/>
    </source>
</evidence>
<dbReference type="PROSITE" id="PS51192">
    <property type="entry name" value="HELICASE_ATP_BIND_1"/>
    <property type="match status" value="1"/>
</dbReference>
<dbReference type="InterPro" id="IPR001650">
    <property type="entry name" value="Helicase_C-like"/>
</dbReference>
<gene>
    <name evidence="8" type="ORF">GPU96_06g11670</name>
    <name evidence="9" type="ORF">PFJ87_06g01500</name>
</gene>
<feature type="domain" description="Helicase C-terminal" evidence="7">
    <location>
        <begin position="193"/>
        <end position="333"/>
    </location>
</feature>
<keyword evidence="4" id="KW-0067">ATP-binding</keyword>
<dbReference type="InterPro" id="IPR027417">
    <property type="entry name" value="P-loop_NTPase"/>
</dbReference>
<dbReference type="GO" id="GO:0005524">
    <property type="term" value="F:ATP binding"/>
    <property type="evidence" value="ECO:0007669"/>
    <property type="project" value="UniProtKB-KW"/>
</dbReference>
<keyword evidence="3 8" id="KW-0347">Helicase</keyword>
<dbReference type="OrthoDB" id="2194948at2759"/>
<keyword evidence="11" id="KW-1185">Reference proteome</keyword>
<dbReference type="Pfam" id="PF00271">
    <property type="entry name" value="Helicase_C"/>
    <property type="match status" value="1"/>
</dbReference>
<keyword evidence="5" id="KW-0694">RNA-binding</keyword>
<evidence type="ECO:0000256" key="5">
    <source>
        <dbReference type="ARBA" id="ARBA00022884"/>
    </source>
</evidence>
<accession>A0A9Q9F8G9</accession>
<dbReference type="InterPro" id="IPR011545">
    <property type="entry name" value="DEAD/DEAH_box_helicase_dom"/>
</dbReference>
<dbReference type="GO" id="GO:0005829">
    <property type="term" value="C:cytosol"/>
    <property type="evidence" value="ECO:0007669"/>
    <property type="project" value="TreeGrafter"/>
</dbReference>
<dbReference type="Proteomes" id="UP001059546">
    <property type="component" value="Chromosome VI"/>
</dbReference>
<evidence type="ECO:0000313" key="11">
    <source>
        <dbReference type="Proteomes" id="UP001217963"/>
    </source>
</evidence>
<dbReference type="Gene3D" id="3.40.50.300">
    <property type="entry name" value="P-loop containing nucleotide triphosphate hydrolases"/>
    <property type="match status" value="3"/>
</dbReference>
<dbReference type="AlphaFoldDB" id="A0A9Q9F8G9"/>
<evidence type="ECO:0000313" key="8">
    <source>
        <dbReference type="EMBL" id="UTX43418.1"/>
    </source>
</evidence>
<sequence length="465" mass="53924">MEKSIKIKGGSFKTMGLDYRLLRNISYENPTPIQRKTIPLVLERRSLVGVGRTGSGKTLCYLIPAVQRAVEGERTLVMVPTKELATQVRRVLKKLSRGMEDVWKLIEINTPGNIQSTSVDLLVVDEIDRILEEPSLRAVFDKISEELACQKIFFSATLPDHPLNMKVVEIEAKINETVKHFFFYIPSESKEAALLRILDKTKKTIVFVATKYAVELLLEILNKNNFESCGIYSSMDDEARRANFRDFNTSSAGILVVTDVAARGLDIPCLDTVVNYDLCDERTFLHRVGRVRGMGVQYSFVTYTDVFHFFNIQETYLPNVEIGTIPQEYLDVYNLDEFEHLRSVASRGHQKCLEFRRKVSVPGEYKDKIKMFKTHSMFEHRETLLDKLKEMNSKKALCEREKERPENKEYRDQEFIPYARKDSRIHSSAFGVAKDDYIRERKEKFSFSMMKRKTMRKKTIQTNKK</sequence>
<organism evidence="8 10">
    <name type="scientific">Encephalitozoon hellem</name>
    <name type="common">Microsporidian parasite</name>
    <dbReference type="NCBI Taxonomy" id="27973"/>
    <lineage>
        <taxon>Eukaryota</taxon>
        <taxon>Fungi</taxon>
        <taxon>Fungi incertae sedis</taxon>
        <taxon>Microsporidia</taxon>
        <taxon>Unikaryonidae</taxon>
        <taxon>Encephalitozoon</taxon>
    </lineage>
</organism>
<dbReference type="CDD" id="cd18787">
    <property type="entry name" value="SF2_C_DEAD"/>
    <property type="match status" value="1"/>
</dbReference>
<dbReference type="SMART" id="SM00490">
    <property type="entry name" value="HELICc"/>
    <property type="match status" value="1"/>
</dbReference>
<evidence type="ECO:0000313" key="10">
    <source>
        <dbReference type="Proteomes" id="UP001059546"/>
    </source>
</evidence>
<dbReference type="PANTHER" id="PTHR47959:SF8">
    <property type="entry name" value="RNA HELICASE"/>
    <property type="match status" value="1"/>
</dbReference>
<evidence type="ECO:0000256" key="2">
    <source>
        <dbReference type="ARBA" id="ARBA00022801"/>
    </source>
</evidence>
<keyword evidence="2" id="KW-0378">Hydrolase</keyword>
<dbReference type="EMBL" id="CP119067">
    <property type="protein sequence ID" value="WEL38882.1"/>
    <property type="molecule type" value="Genomic_DNA"/>
</dbReference>
<dbReference type="PANTHER" id="PTHR47959">
    <property type="entry name" value="ATP-DEPENDENT RNA HELICASE RHLE-RELATED"/>
    <property type="match status" value="1"/>
</dbReference>
<protein>
    <submittedName>
        <fullName evidence="8">DEAD box ATP-dependent RNA helicase</fullName>
    </submittedName>
</protein>
<dbReference type="InterPro" id="IPR014001">
    <property type="entry name" value="Helicase_ATP-bd"/>
</dbReference>
<dbReference type="Proteomes" id="UP001217963">
    <property type="component" value="Chromosome VI"/>
</dbReference>
<evidence type="ECO:0000256" key="3">
    <source>
        <dbReference type="ARBA" id="ARBA00022806"/>
    </source>
</evidence>
<dbReference type="GO" id="GO:0016787">
    <property type="term" value="F:hydrolase activity"/>
    <property type="evidence" value="ECO:0007669"/>
    <property type="project" value="UniProtKB-KW"/>
</dbReference>
<dbReference type="GO" id="GO:0003723">
    <property type="term" value="F:RNA binding"/>
    <property type="evidence" value="ECO:0007669"/>
    <property type="project" value="UniProtKB-KW"/>
</dbReference>
<dbReference type="PROSITE" id="PS51194">
    <property type="entry name" value="HELICASE_CTER"/>
    <property type="match status" value="1"/>
</dbReference>
<dbReference type="Pfam" id="PF00270">
    <property type="entry name" value="DEAD"/>
    <property type="match status" value="1"/>
</dbReference>
<keyword evidence="1" id="KW-0547">Nucleotide-binding</keyword>
<dbReference type="SMART" id="SM00487">
    <property type="entry name" value="DEXDc"/>
    <property type="match status" value="1"/>
</dbReference>